<dbReference type="GO" id="GO:0052621">
    <property type="term" value="F:diguanylate cyclase activity"/>
    <property type="evidence" value="ECO:0007669"/>
    <property type="project" value="TreeGrafter"/>
</dbReference>
<dbReference type="PANTHER" id="PTHR45138:SF24">
    <property type="entry name" value="DIGUANYLATE CYCLASE DGCC-RELATED"/>
    <property type="match status" value="1"/>
</dbReference>
<dbReference type="SUPFAM" id="SSF55073">
    <property type="entry name" value="Nucleotide cyclase"/>
    <property type="match status" value="1"/>
</dbReference>
<dbReference type="SMART" id="SM00091">
    <property type="entry name" value="PAS"/>
    <property type="match status" value="1"/>
</dbReference>
<evidence type="ECO:0000313" key="3">
    <source>
        <dbReference type="EMBL" id="KUG29977.1"/>
    </source>
</evidence>
<dbReference type="GO" id="GO:0043709">
    <property type="term" value="P:cell adhesion involved in single-species biofilm formation"/>
    <property type="evidence" value="ECO:0007669"/>
    <property type="project" value="TreeGrafter"/>
</dbReference>
<keyword evidence="1" id="KW-0812">Transmembrane</keyword>
<comment type="caution">
    <text evidence="3">The sequence shown here is derived from an EMBL/GenBank/DDBJ whole genome shotgun (WGS) entry which is preliminary data.</text>
</comment>
<dbReference type="GO" id="GO:1902201">
    <property type="term" value="P:negative regulation of bacterial-type flagellum-dependent cell motility"/>
    <property type="evidence" value="ECO:0007669"/>
    <property type="project" value="TreeGrafter"/>
</dbReference>
<dbReference type="PROSITE" id="PS50887">
    <property type="entry name" value="GGDEF"/>
    <property type="match status" value="1"/>
</dbReference>
<dbReference type="FunFam" id="3.30.70.270:FF:000001">
    <property type="entry name" value="Diguanylate cyclase domain protein"/>
    <property type="match status" value="1"/>
</dbReference>
<dbReference type="Pfam" id="PF08448">
    <property type="entry name" value="PAS_4"/>
    <property type="match status" value="1"/>
</dbReference>
<dbReference type="InterPro" id="IPR035965">
    <property type="entry name" value="PAS-like_dom_sf"/>
</dbReference>
<dbReference type="Gene3D" id="3.30.450.20">
    <property type="entry name" value="PAS domain"/>
    <property type="match status" value="2"/>
</dbReference>
<dbReference type="InterPro" id="IPR013656">
    <property type="entry name" value="PAS_4"/>
</dbReference>
<dbReference type="NCBIfam" id="TIGR00254">
    <property type="entry name" value="GGDEF"/>
    <property type="match status" value="1"/>
</dbReference>
<dbReference type="InterPro" id="IPR000160">
    <property type="entry name" value="GGDEF_dom"/>
</dbReference>
<proteinExistence type="predicted"/>
<dbReference type="InterPro" id="IPR000014">
    <property type="entry name" value="PAS"/>
</dbReference>
<dbReference type="CDD" id="cd01949">
    <property type="entry name" value="GGDEF"/>
    <property type="match status" value="1"/>
</dbReference>
<keyword evidence="1" id="KW-1133">Transmembrane helix</keyword>
<dbReference type="EMBL" id="LNQE01000012">
    <property type="protein sequence ID" value="KUG29977.1"/>
    <property type="molecule type" value="Genomic_DNA"/>
</dbReference>
<name>A0A0W8GA20_9ZZZZ</name>
<dbReference type="CDD" id="cd00130">
    <property type="entry name" value="PAS"/>
    <property type="match status" value="1"/>
</dbReference>
<dbReference type="GO" id="GO:0005886">
    <property type="term" value="C:plasma membrane"/>
    <property type="evidence" value="ECO:0007669"/>
    <property type="project" value="TreeGrafter"/>
</dbReference>
<dbReference type="InterPro" id="IPR050469">
    <property type="entry name" value="Diguanylate_Cyclase"/>
</dbReference>
<dbReference type="SMART" id="SM00267">
    <property type="entry name" value="GGDEF"/>
    <property type="match status" value="1"/>
</dbReference>
<dbReference type="PANTHER" id="PTHR45138">
    <property type="entry name" value="REGULATORY COMPONENTS OF SENSORY TRANSDUCTION SYSTEM"/>
    <property type="match status" value="1"/>
</dbReference>
<dbReference type="Gene3D" id="3.30.70.270">
    <property type="match status" value="1"/>
</dbReference>
<dbReference type="CDD" id="cd12915">
    <property type="entry name" value="PDC2_DGC_like"/>
    <property type="match status" value="1"/>
</dbReference>
<dbReference type="SUPFAM" id="SSF55785">
    <property type="entry name" value="PYP-like sensor domain (PAS domain)"/>
    <property type="match status" value="1"/>
</dbReference>
<protein>
    <submittedName>
        <fullName evidence="3">Ggdef domain protein</fullName>
    </submittedName>
</protein>
<dbReference type="NCBIfam" id="TIGR00229">
    <property type="entry name" value="sensory_box"/>
    <property type="match status" value="1"/>
</dbReference>
<evidence type="ECO:0000259" key="2">
    <source>
        <dbReference type="PROSITE" id="PS50887"/>
    </source>
</evidence>
<sequence>MGLLIISVVMGGNLVIDHRRLESNEKELLQLQTQVVQKVLDENLAALDATLRDIGEHAFDEGSQTDLDHRLTLLTMALSGVRTLTIMDAAGVIRASNRAELLGINASQRDYYRALASSTDPNLLYVSPPSKTSLGTYTIILSRRMTGKNGEFTGIVNAALDPAYFAPLLSSVLYAPDMWAALVHADGTVFMILPENTDVVGVNLAKPGTLFKRHLESGLQANVFSDNVYLTGEYRFLALRTITPSNISMSSPLIIGISRDVETVFTEWRSTAILQIIFLAGVILSSSLLLGGFQRRQRANERELAQASHALVERNRFIRTVTDNIPGLVAYWNSDLRCEYANKAYLEWFGRTDEQMRGITIQELFGNTLFVKNEPYIRAALRGEPQVFERTLTKADGTAGHTLARYIPDVENGKTLGFYVLVSDVTELKNTQAELEQRIQELDLLATTDALTGIANRRRFLERTREEIARCKRYGTSLIFLMMDVDHFKTVNDTYGHDAGDRLLKMLATTMKDTLRVTDMVGRLGGEEFGALLIEDTSESADAVARRLHEALRNACILTETGQEICFTVSMGLAEFEEGVDSAEELMRRADTALYHAKRTGRDRICWHGECQTQVQPSPGS</sequence>
<dbReference type="InterPro" id="IPR029787">
    <property type="entry name" value="Nucleotide_cyclase"/>
</dbReference>
<feature type="domain" description="GGDEF" evidence="2">
    <location>
        <begin position="476"/>
        <end position="610"/>
    </location>
</feature>
<organism evidence="3">
    <name type="scientific">hydrocarbon metagenome</name>
    <dbReference type="NCBI Taxonomy" id="938273"/>
    <lineage>
        <taxon>unclassified sequences</taxon>
        <taxon>metagenomes</taxon>
        <taxon>ecological metagenomes</taxon>
    </lineage>
</organism>
<feature type="transmembrane region" description="Helical" evidence="1">
    <location>
        <begin position="272"/>
        <end position="293"/>
    </location>
</feature>
<dbReference type="Pfam" id="PF00990">
    <property type="entry name" value="GGDEF"/>
    <property type="match status" value="1"/>
</dbReference>
<reference evidence="3" key="1">
    <citation type="journal article" date="2015" name="Proc. Natl. Acad. Sci. U.S.A.">
        <title>Networks of energetic and metabolic interactions define dynamics in microbial communities.</title>
        <authorList>
            <person name="Embree M."/>
            <person name="Liu J.K."/>
            <person name="Al-Bassam M.M."/>
            <person name="Zengler K."/>
        </authorList>
    </citation>
    <scope>NUCLEOTIDE SEQUENCE</scope>
</reference>
<dbReference type="AlphaFoldDB" id="A0A0W8GA20"/>
<dbReference type="InterPro" id="IPR043128">
    <property type="entry name" value="Rev_trsase/Diguanyl_cyclase"/>
</dbReference>
<accession>A0A0W8GA20</accession>
<gene>
    <name evidence="3" type="ORF">ASZ90_000118</name>
</gene>
<dbReference type="CDD" id="cd12914">
    <property type="entry name" value="PDC1_DGC_like"/>
    <property type="match status" value="1"/>
</dbReference>
<evidence type="ECO:0000256" key="1">
    <source>
        <dbReference type="SAM" id="Phobius"/>
    </source>
</evidence>
<keyword evidence="1" id="KW-0472">Membrane</keyword>